<evidence type="ECO:0000256" key="7">
    <source>
        <dbReference type="ARBA" id="ARBA00023195"/>
    </source>
</evidence>
<dbReference type="PROSITE" id="PS51898">
    <property type="entry name" value="TYR_RECOMBINASE"/>
    <property type="match status" value="1"/>
</dbReference>
<dbReference type="Gene3D" id="1.10.443.10">
    <property type="entry name" value="Intergrase catalytic core"/>
    <property type="match status" value="1"/>
</dbReference>
<evidence type="ECO:0000256" key="3">
    <source>
        <dbReference type="ARBA" id="ARBA00022679"/>
    </source>
</evidence>
<dbReference type="GO" id="GO:0044826">
    <property type="term" value="P:viral genome integration into host DNA"/>
    <property type="evidence" value="ECO:0007669"/>
    <property type="project" value="UniProtKB-KW"/>
</dbReference>
<dbReference type="InterPro" id="IPR002104">
    <property type="entry name" value="Integrase_catalytic"/>
</dbReference>
<evidence type="ECO:0000256" key="4">
    <source>
        <dbReference type="ARBA" id="ARBA00022801"/>
    </source>
</evidence>
<keyword evidence="3" id="KW-0808">Transferase</keyword>
<keyword evidence="10" id="KW-1185">Reference proteome</keyword>
<keyword evidence="7" id="KW-1160">Virus entry into host cell</keyword>
<keyword evidence="6" id="KW-0233">DNA recombination</keyword>
<dbReference type="GO" id="GO:0015074">
    <property type="term" value="P:DNA integration"/>
    <property type="evidence" value="ECO:0007669"/>
    <property type="project" value="UniProtKB-KW"/>
</dbReference>
<comment type="similarity">
    <text evidence="1">Belongs to the 'phage' integrase family.</text>
</comment>
<keyword evidence="7" id="KW-1179">Viral genome integration</keyword>
<dbReference type="GO" id="GO:0003677">
    <property type="term" value="F:DNA binding"/>
    <property type="evidence" value="ECO:0007669"/>
    <property type="project" value="InterPro"/>
</dbReference>
<evidence type="ECO:0000256" key="1">
    <source>
        <dbReference type="ARBA" id="ARBA00008857"/>
    </source>
</evidence>
<dbReference type="Proteomes" id="UP000828768">
    <property type="component" value="Segment"/>
</dbReference>
<evidence type="ECO:0000313" key="9">
    <source>
        <dbReference type="EMBL" id="UAW01061.1"/>
    </source>
</evidence>
<dbReference type="PANTHER" id="PTHR30349">
    <property type="entry name" value="PHAGE INTEGRASE-RELATED"/>
    <property type="match status" value="1"/>
</dbReference>
<evidence type="ECO:0000256" key="6">
    <source>
        <dbReference type="ARBA" id="ARBA00023172"/>
    </source>
</evidence>
<dbReference type="Pfam" id="PF00589">
    <property type="entry name" value="Phage_integrase"/>
    <property type="match status" value="1"/>
</dbReference>
<evidence type="ECO:0000256" key="5">
    <source>
        <dbReference type="ARBA" id="ARBA00022908"/>
    </source>
</evidence>
<organism evidence="9 10">
    <name type="scientific">Synechococcus T7-like virus S-TIP28</name>
    <dbReference type="NCBI Taxonomy" id="1332140"/>
    <lineage>
        <taxon>Viruses</taxon>
        <taxon>Duplodnaviria</taxon>
        <taxon>Heunggongvirae</taxon>
        <taxon>Uroviricota</taxon>
        <taxon>Caudoviricetes</taxon>
        <taxon>Autographivirales</taxon>
        <taxon>Autographivirales incertae sedis</taxon>
        <taxon>Tiranvirus</taxon>
        <taxon>Tiranvirus STIP28</taxon>
    </lineage>
</organism>
<dbReference type="GO" id="GO:0016740">
    <property type="term" value="F:transferase activity"/>
    <property type="evidence" value="ECO:0007669"/>
    <property type="project" value="UniProtKB-KW"/>
</dbReference>
<evidence type="ECO:0000313" key="10">
    <source>
        <dbReference type="Proteomes" id="UP000828768"/>
    </source>
</evidence>
<keyword evidence="5" id="KW-0229">DNA integration</keyword>
<sequence>MQQIKTWGEAFDYTWRVKWKRTPSAKTNAINAGHVTEYAGRSLPLKRMSVAGWWMEMRATLEDEGRPGSTINRIISAGTTVMKFTHLAGLHTQVCPQFERAKEGEHRLTYFTKEQVDQLAQIAVDIYDRQDLADAILFSAFTGVRQGELLKLRSDDVDVARSQIWVGGKPTLVTKGKNVRNVTLHPKIEQIVMNRLHQDYLFRDDWNNKDQLYAAFKKVRKQAGIAEDHVWHTLRHSFGTWLGETTHPRQIMALMGHANIETSLRYVKATDEATRSAVLAI</sequence>
<dbReference type="InterPro" id="IPR011010">
    <property type="entry name" value="DNA_brk_join_enz"/>
</dbReference>
<dbReference type="InterPro" id="IPR050090">
    <property type="entry name" value="Tyrosine_recombinase_XerCD"/>
</dbReference>
<dbReference type="GO" id="GO:0075713">
    <property type="term" value="P:establishment of integrated proviral latency"/>
    <property type="evidence" value="ECO:0007669"/>
    <property type="project" value="UniProtKB-KW"/>
</dbReference>
<feature type="domain" description="Tyr recombinase" evidence="8">
    <location>
        <begin position="106"/>
        <end position="279"/>
    </location>
</feature>
<dbReference type="PANTHER" id="PTHR30349:SF64">
    <property type="entry name" value="PROPHAGE INTEGRASE INTD-RELATED"/>
    <property type="match status" value="1"/>
</dbReference>
<dbReference type="SUPFAM" id="SSF56349">
    <property type="entry name" value="DNA breaking-rejoining enzymes"/>
    <property type="match status" value="1"/>
</dbReference>
<reference evidence="9" key="1">
    <citation type="submission" date="2021-08" db="EMBL/GenBank/DDBJ databases">
        <authorList>
            <person name="Shitrit D."/>
            <person name="Kirzner S."/>
            <person name="Dekel-Bird N.P."/>
            <person name="Avrani S."/>
            <person name="Sabehi G."/>
            <person name="Perkarsky I."/>
            <person name="Peleg M."/>
            <person name="Tahan R."/>
            <person name="Kondratyeva K."/>
            <person name="Lindell D."/>
        </authorList>
    </citation>
    <scope>NUCLEOTIDE SEQUENCE</scope>
</reference>
<dbReference type="EMBL" id="MZ803112">
    <property type="protein sequence ID" value="UAW01061.1"/>
    <property type="molecule type" value="Genomic_DNA"/>
</dbReference>
<dbReference type="GO" id="GO:0006310">
    <property type="term" value="P:DNA recombination"/>
    <property type="evidence" value="ECO:0007669"/>
    <property type="project" value="UniProtKB-KW"/>
</dbReference>
<evidence type="ECO:0000256" key="2">
    <source>
        <dbReference type="ARBA" id="ARBA00016082"/>
    </source>
</evidence>
<protein>
    <recommendedName>
        <fullName evidence="2">Integrase</fullName>
    </recommendedName>
</protein>
<keyword evidence="4" id="KW-0378">Hydrolase</keyword>
<evidence type="ECO:0000259" key="8">
    <source>
        <dbReference type="PROSITE" id="PS51898"/>
    </source>
</evidence>
<dbReference type="CDD" id="cd00796">
    <property type="entry name" value="INT_Rci_Hp1_C"/>
    <property type="match status" value="1"/>
</dbReference>
<name>A0AAE9BPF2_9CAUD</name>
<proteinExistence type="inferred from homology"/>
<gene>
    <name evidence="9" type="ORF">STIP28_19</name>
</gene>
<accession>A0AAE9BPF2</accession>
<dbReference type="InterPro" id="IPR013762">
    <property type="entry name" value="Integrase-like_cat_sf"/>
</dbReference>
<dbReference type="GO" id="GO:0016787">
    <property type="term" value="F:hydrolase activity"/>
    <property type="evidence" value="ECO:0007669"/>
    <property type="project" value="UniProtKB-KW"/>
</dbReference>